<evidence type="ECO:0000313" key="1">
    <source>
        <dbReference type="EMBL" id="KAI3698128.1"/>
    </source>
</evidence>
<keyword evidence="2" id="KW-1185">Reference proteome</keyword>
<protein>
    <submittedName>
        <fullName evidence="1">Uncharacterized protein</fullName>
    </submittedName>
</protein>
<dbReference type="Proteomes" id="UP001055879">
    <property type="component" value="Linkage Group LG10"/>
</dbReference>
<evidence type="ECO:0000313" key="2">
    <source>
        <dbReference type="Proteomes" id="UP001055879"/>
    </source>
</evidence>
<name>A0ACB8ZKH1_ARCLA</name>
<dbReference type="EMBL" id="CM042056">
    <property type="protein sequence ID" value="KAI3698128.1"/>
    <property type="molecule type" value="Genomic_DNA"/>
</dbReference>
<proteinExistence type="predicted"/>
<accession>A0ACB8ZKH1</accession>
<gene>
    <name evidence="1" type="ORF">L6452_31240</name>
</gene>
<reference evidence="2" key="1">
    <citation type="journal article" date="2022" name="Mol. Ecol. Resour.">
        <title>The genomes of chicory, endive, great burdock and yacon provide insights into Asteraceae palaeo-polyploidization history and plant inulin production.</title>
        <authorList>
            <person name="Fan W."/>
            <person name="Wang S."/>
            <person name="Wang H."/>
            <person name="Wang A."/>
            <person name="Jiang F."/>
            <person name="Liu H."/>
            <person name="Zhao H."/>
            <person name="Xu D."/>
            <person name="Zhang Y."/>
        </authorList>
    </citation>
    <scope>NUCLEOTIDE SEQUENCE [LARGE SCALE GENOMIC DNA]</scope>
    <source>
        <strain evidence="2">cv. Niubang</strain>
    </source>
</reference>
<organism evidence="1 2">
    <name type="scientific">Arctium lappa</name>
    <name type="common">Greater burdock</name>
    <name type="synonym">Lappa major</name>
    <dbReference type="NCBI Taxonomy" id="4217"/>
    <lineage>
        <taxon>Eukaryota</taxon>
        <taxon>Viridiplantae</taxon>
        <taxon>Streptophyta</taxon>
        <taxon>Embryophyta</taxon>
        <taxon>Tracheophyta</taxon>
        <taxon>Spermatophyta</taxon>
        <taxon>Magnoliopsida</taxon>
        <taxon>eudicotyledons</taxon>
        <taxon>Gunneridae</taxon>
        <taxon>Pentapetalae</taxon>
        <taxon>asterids</taxon>
        <taxon>campanulids</taxon>
        <taxon>Asterales</taxon>
        <taxon>Asteraceae</taxon>
        <taxon>Carduoideae</taxon>
        <taxon>Cardueae</taxon>
        <taxon>Arctiinae</taxon>
        <taxon>Arctium</taxon>
    </lineage>
</organism>
<sequence length="82" mass="8632">MGRSSSSSSSDSDSAFKGTGLRLIGVEESEIESLQLSGLSSSESVESLLGLGEGLEDWEEHFTLSAFELLLKTKGLSSSSDE</sequence>
<comment type="caution">
    <text evidence="1">The sequence shown here is derived from an EMBL/GenBank/DDBJ whole genome shotgun (WGS) entry which is preliminary data.</text>
</comment>
<reference evidence="1 2" key="2">
    <citation type="journal article" date="2022" name="Mol. Ecol. Resour.">
        <title>The genomes of chicory, endive, great burdock and yacon provide insights into Asteraceae paleo-polyploidization history and plant inulin production.</title>
        <authorList>
            <person name="Fan W."/>
            <person name="Wang S."/>
            <person name="Wang H."/>
            <person name="Wang A."/>
            <person name="Jiang F."/>
            <person name="Liu H."/>
            <person name="Zhao H."/>
            <person name="Xu D."/>
            <person name="Zhang Y."/>
        </authorList>
    </citation>
    <scope>NUCLEOTIDE SEQUENCE [LARGE SCALE GENOMIC DNA]</scope>
    <source>
        <strain evidence="2">cv. Niubang</strain>
    </source>
</reference>